<dbReference type="NCBIfam" id="NF041045">
    <property type="entry name" value="RsbA_anti_sig"/>
    <property type="match status" value="1"/>
</dbReference>
<reference evidence="3 4" key="1">
    <citation type="submission" date="2009-02" db="EMBL/GenBank/DDBJ databases">
        <title>Annotation of Streptomyces hygroscopicus strain ATCC 53653.</title>
        <authorList>
            <consortium name="The Broad Institute Genome Sequencing Platform"/>
            <consortium name="Broad Institute Microbial Sequencing Center"/>
            <person name="Fischbach M."/>
            <person name="Godfrey P."/>
            <person name="Ward D."/>
            <person name="Young S."/>
            <person name="Zeng Q."/>
            <person name="Koehrsen M."/>
            <person name="Alvarado L."/>
            <person name="Berlin A.M."/>
            <person name="Bochicchio J."/>
            <person name="Borenstein D."/>
            <person name="Chapman S.B."/>
            <person name="Chen Z."/>
            <person name="Engels R."/>
            <person name="Freedman E."/>
            <person name="Gellesch M."/>
            <person name="Goldberg J."/>
            <person name="Griggs A."/>
            <person name="Gujja S."/>
            <person name="Heilman E.R."/>
            <person name="Heiman D.I."/>
            <person name="Hepburn T.A."/>
            <person name="Howarth C."/>
            <person name="Jen D."/>
            <person name="Larson L."/>
            <person name="Lewis B."/>
            <person name="Mehta T."/>
            <person name="Park D."/>
            <person name="Pearson M."/>
            <person name="Richards J."/>
            <person name="Roberts A."/>
            <person name="Saif S."/>
            <person name="Shea T.D."/>
            <person name="Shenoy N."/>
            <person name="Sisk P."/>
            <person name="Stolte C."/>
            <person name="Sykes S.N."/>
            <person name="Thomson T."/>
            <person name="Walk T."/>
            <person name="White J."/>
            <person name="Yandava C."/>
            <person name="Straight P."/>
            <person name="Clardy J."/>
            <person name="Hung D."/>
            <person name="Kolter R."/>
            <person name="Mekalanos J."/>
            <person name="Walker S."/>
            <person name="Walsh C.T."/>
            <person name="Wieland-Brown L.C."/>
            <person name="Haas B."/>
            <person name="Nusbaum C."/>
            <person name="Birren B."/>
        </authorList>
    </citation>
    <scope>NUCLEOTIDE SEQUENCE [LARGE SCALE GENOMIC DNA]</scope>
    <source>
        <strain evidence="3 4">ATCC 53653</strain>
    </source>
</reference>
<evidence type="ECO:0000259" key="2">
    <source>
        <dbReference type="Pfam" id="PF14417"/>
    </source>
</evidence>
<dbReference type="EMBL" id="GG657754">
    <property type="protein sequence ID" value="EFL28602.1"/>
    <property type="molecule type" value="Genomic_DNA"/>
</dbReference>
<dbReference type="InterPro" id="IPR003594">
    <property type="entry name" value="HATPase_dom"/>
</dbReference>
<feature type="domain" description="MEDS" evidence="2">
    <location>
        <begin position="38"/>
        <end position="180"/>
    </location>
</feature>
<evidence type="ECO:0000259" key="1">
    <source>
        <dbReference type="Pfam" id="PF13581"/>
    </source>
</evidence>
<accession>D9WWH6</accession>
<feature type="domain" description="Histidine kinase/HSP90-like ATPase" evidence="1">
    <location>
        <begin position="224"/>
        <end position="334"/>
    </location>
</feature>
<dbReference type="STRING" id="457427.SSOG_08316"/>
<dbReference type="InterPro" id="IPR047718">
    <property type="entry name" value="RsbA-like_anti_sig"/>
</dbReference>
<dbReference type="Pfam" id="PF14417">
    <property type="entry name" value="MEDS"/>
    <property type="match status" value="1"/>
</dbReference>
<protein>
    <submittedName>
        <fullName evidence="3">LigA protein</fullName>
    </submittedName>
</protein>
<name>D9WWH6_9ACTN</name>
<dbReference type="AlphaFoldDB" id="D9WWH6"/>
<proteinExistence type="predicted"/>
<dbReference type="HOGENOM" id="CLU_072253_0_0_11"/>
<dbReference type="Pfam" id="PF13581">
    <property type="entry name" value="HATPase_c_2"/>
    <property type="match status" value="1"/>
</dbReference>
<dbReference type="InterPro" id="IPR036890">
    <property type="entry name" value="HATPase_C_sf"/>
</dbReference>
<keyword evidence="4" id="KW-1185">Reference proteome</keyword>
<feature type="non-terminal residue" evidence="3">
    <location>
        <position position="341"/>
    </location>
</feature>
<gene>
    <name evidence="3" type="ORF">SSOG_08316</name>
</gene>
<dbReference type="Gene3D" id="3.30.565.10">
    <property type="entry name" value="Histidine kinase-like ATPase, C-terminal domain"/>
    <property type="match status" value="1"/>
</dbReference>
<dbReference type="Proteomes" id="UP000003963">
    <property type="component" value="Unassembled WGS sequence"/>
</dbReference>
<evidence type="ECO:0000313" key="4">
    <source>
        <dbReference type="Proteomes" id="UP000003963"/>
    </source>
</evidence>
<evidence type="ECO:0000313" key="3">
    <source>
        <dbReference type="EMBL" id="EFL28602.1"/>
    </source>
</evidence>
<dbReference type="InterPro" id="IPR025847">
    <property type="entry name" value="MEDS_domain"/>
</dbReference>
<sequence length="341" mass="37085">MAARVADCALSRAPARPREAPMTSPTSSVADHHEAMVHRGFLYRDEGEVVDVCVPFLREGLEADDAVAVVAAKSNIAALRDALGQDAPAVQFEDALSWYQHPVKTIAAYDSFVKAESPRRVRVIAEPVWQGRTPLEVVEWARYESIVNAAFAHSGARAICCYDRRVLHPEIITYARRTHPEIIDGQGPEQSLEYTAPGPFSATCDRRALTPAPATAERLSVEGADLDAVRVFIAERAGRHGMGQEPFRNMIAAVAEVANTAIRHGSAPAELLVWTQDGDLVCEIAGPGHWYPDALWGFTPPEGSDTGFGLWGVRMLCDVVQMQADADGTLIRLRHRAVTGA</sequence>
<organism evidence="3 4">
    <name type="scientific">Streptomyces himastatinicus ATCC 53653</name>
    <dbReference type="NCBI Taxonomy" id="457427"/>
    <lineage>
        <taxon>Bacteria</taxon>
        <taxon>Bacillati</taxon>
        <taxon>Actinomycetota</taxon>
        <taxon>Actinomycetes</taxon>
        <taxon>Kitasatosporales</taxon>
        <taxon>Streptomycetaceae</taxon>
        <taxon>Streptomyces</taxon>
        <taxon>Streptomyces violaceusniger group</taxon>
    </lineage>
</organism>